<proteinExistence type="predicted"/>
<sequence>MWGSGVMVVPVITPDVDSVRGYLPGPTGSWYSMSNAHQYGSVQPTGFSTFSAPRDTPLPCFIRAGSIIPKQRPDITTTATRMHEFQLLIALTQDSMPKAQGELYWDDGEIFVDDITSYKDYIYLEYSMLVETKNMAMLMINCSFGCGSKPSFSIPTLDKIEVFGHAFEPDLTSLKLNDKQLKVDASKCSYDKDKQILLIDTPQLIDFSKDAPVWHISWSEKRNIENNGNSIGIARHSDMLILLVSFVFICHFYV</sequence>
<reference evidence="3" key="1">
    <citation type="submission" date="2022-11" db="UniProtKB">
        <authorList>
            <consortium name="WormBaseParasite"/>
        </authorList>
    </citation>
    <scope>IDENTIFICATION</scope>
</reference>
<organism evidence="2 3">
    <name type="scientific">Ditylenchus dipsaci</name>
    <dbReference type="NCBI Taxonomy" id="166011"/>
    <lineage>
        <taxon>Eukaryota</taxon>
        <taxon>Metazoa</taxon>
        <taxon>Ecdysozoa</taxon>
        <taxon>Nematoda</taxon>
        <taxon>Chromadorea</taxon>
        <taxon>Rhabditida</taxon>
        <taxon>Tylenchina</taxon>
        <taxon>Tylenchomorpha</taxon>
        <taxon>Sphaerularioidea</taxon>
        <taxon>Anguinidae</taxon>
        <taxon>Anguininae</taxon>
        <taxon>Ditylenchus</taxon>
    </lineage>
</organism>
<dbReference type="Proteomes" id="UP000887574">
    <property type="component" value="Unplaced"/>
</dbReference>
<keyword evidence="2" id="KW-1185">Reference proteome</keyword>
<dbReference type="GO" id="GO:0004558">
    <property type="term" value="F:alpha-1,4-glucosidase activity"/>
    <property type="evidence" value="ECO:0007669"/>
    <property type="project" value="TreeGrafter"/>
</dbReference>
<dbReference type="Pfam" id="PF21365">
    <property type="entry name" value="Glyco_hydro_31_3rd"/>
    <property type="match status" value="1"/>
</dbReference>
<protein>
    <recommendedName>
        <fullName evidence="1">Glycosyl hydrolase family 31 C-terminal domain-containing protein</fullName>
    </recommendedName>
</protein>
<evidence type="ECO:0000313" key="3">
    <source>
        <dbReference type="WBParaSite" id="jg26638"/>
    </source>
</evidence>
<dbReference type="InterPro" id="IPR013780">
    <property type="entry name" value="Glyco_hydro_b"/>
</dbReference>
<dbReference type="AlphaFoldDB" id="A0A915E3Q7"/>
<name>A0A915E3Q7_9BILA</name>
<evidence type="ECO:0000259" key="1">
    <source>
        <dbReference type="Pfam" id="PF21365"/>
    </source>
</evidence>
<dbReference type="InterPro" id="IPR048395">
    <property type="entry name" value="Glyco_hydro_31_C"/>
</dbReference>
<feature type="domain" description="Glycosyl hydrolase family 31 C-terminal" evidence="1">
    <location>
        <begin position="1"/>
        <end position="68"/>
    </location>
</feature>
<dbReference type="PANTHER" id="PTHR22762:SF133">
    <property type="entry name" value="P-TYPE DOMAIN-CONTAINING PROTEIN"/>
    <property type="match status" value="1"/>
</dbReference>
<dbReference type="WBParaSite" id="jg26638">
    <property type="protein sequence ID" value="jg26638"/>
    <property type="gene ID" value="jg26638"/>
</dbReference>
<dbReference type="PANTHER" id="PTHR22762">
    <property type="entry name" value="ALPHA-GLUCOSIDASE"/>
    <property type="match status" value="1"/>
</dbReference>
<evidence type="ECO:0000313" key="2">
    <source>
        <dbReference type="Proteomes" id="UP000887574"/>
    </source>
</evidence>
<accession>A0A915E3Q7</accession>
<dbReference type="Gene3D" id="2.60.40.1180">
    <property type="entry name" value="Golgi alpha-mannosidase II"/>
    <property type="match status" value="2"/>
</dbReference>